<dbReference type="Gene3D" id="3.30.200.20">
    <property type="entry name" value="Phosphorylase Kinase, domain 1"/>
    <property type="match status" value="1"/>
</dbReference>
<evidence type="ECO:0000313" key="14">
    <source>
        <dbReference type="EMBL" id="QJW95498.1"/>
    </source>
</evidence>
<keyword evidence="12" id="KW-0472">Membrane</keyword>
<dbReference type="KEGG" id="ftj:FTUN_3047"/>
<dbReference type="CDD" id="cd00200">
    <property type="entry name" value="WD40"/>
    <property type="match status" value="1"/>
</dbReference>
<dbReference type="SUPFAM" id="SSF56112">
    <property type="entry name" value="Protein kinase-like (PK-like)"/>
    <property type="match status" value="1"/>
</dbReference>
<reference evidence="15" key="1">
    <citation type="submission" date="2020-05" db="EMBL/GenBank/DDBJ databases">
        <title>Frigoriglobus tundricola gen. nov., sp. nov., a psychrotolerant cellulolytic planctomycete of the family Gemmataceae with two divergent copies of 16S rRNA gene.</title>
        <authorList>
            <person name="Kulichevskaya I.S."/>
            <person name="Ivanova A.A."/>
            <person name="Naumoff D.G."/>
            <person name="Beletsky A.V."/>
            <person name="Rijpstra W.I.C."/>
            <person name="Sinninghe Damste J.S."/>
            <person name="Mardanov A.V."/>
            <person name="Ravin N.V."/>
            <person name="Dedysh S.N."/>
        </authorList>
    </citation>
    <scope>NUCLEOTIDE SEQUENCE [LARGE SCALE GENOMIC DNA]</scope>
    <source>
        <strain evidence="15">PL17</strain>
    </source>
</reference>
<feature type="transmembrane region" description="Helical" evidence="12">
    <location>
        <begin position="441"/>
        <end position="461"/>
    </location>
</feature>
<dbReference type="Gene3D" id="2.130.10.10">
    <property type="entry name" value="YVTN repeat-like/Quinoprotein amine dehydrogenase"/>
    <property type="match status" value="3"/>
</dbReference>
<evidence type="ECO:0000256" key="9">
    <source>
        <dbReference type="PROSITE-ProRule" id="PRU00221"/>
    </source>
</evidence>
<keyword evidence="12" id="KW-0812">Transmembrane</keyword>
<feature type="domain" description="Protein kinase" evidence="13">
    <location>
        <begin position="123"/>
        <end position="389"/>
    </location>
</feature>
<dbReference type="Proteomes" id="UP000503447">
    <property type="component" value="Chromosome"/>
</dbReference>
<dbReference type="PROSITE" id="PS50082">
    <property type="entry name" value="WD_REPEATS_2"/>
    <property type="match status" value="2"/>
</dbReference>
<dbReference type="Pfam" id="PF00400">
    <property type="entry name" value="WD40"/>
    <property type="match status" value="5"/>
</dbReference>
<dbReference type="InterPro" id="IPR019775">
    <property type="entry name" value="WD40_repeat_CS"/>
</dbReference>
<organism evidence="14 15">
    <name type="scientific">Frigoriglobus tundricola</name>
    <dbReference type="NCBI Taxonomy" id="2774151"/>
    <lineage>
        <taxon>Bacteria</taxon>
        <taxon>Pseudomonadati</taxon>
        <taxon>Planctomycetota</taxon>
        <taxon>Planctomycetia</taxon>
        <taxon>Gemmatales</taxon>
        <taxon>Gemmataceae</taxon>
        <taxon>Frigoriglobus</taxon>
    </lineage>
</organism>
<feature type="repeat" description="WD" evidence="9">
    <location>
        <begin position="671"/>
        <end position="712"/>
    </location>
</feature>
<evidence type="ECO:0000256" key="12">
    <source>
        <dbReference type="SAM" id="Phobius"/>
    </source>
</evidence>
<keyword evidence="2" id="KW-0723">Serine/threonine-protein kinase</keyword>
<feature type="compositionally biased region" description="Basic residues" evidence="11">
    <location>
        <begin position="421"/>
        <end position="432"/>
    </location>
</feature>
<keyword evidence="15" id="KW-1185">Reference proteome</keyword>
<gene>
    <name evidence="14" type="ORF">FTUN_3047</name>
</gene>
<dbReference type="FunFam" id="1.10.510.10:FF:000021">
    <property type="entry name" value="Serine/threonine protein kinase"/>
    <property type="match status" value="1"/>
</dbReference>
<evidence type="ECO:0000256" key="5">
    <source>
        <dbReference type="ARBA" id="ARBA00022737"/>
    </source>
</evidence>
<evidence type="ECO:0000256" key="3">
    <source>
        <dbReference type="ARBA" id="ARBA00022574"/>
    </source>
</evidence>
<evidence type="ECO:0000256" key="2">
    <source>
        <dbReference type="ARBA" id="ARBA00022527"/>
    </source>
</evidence>
<feature type="binding site" evidence="10">
    <location>
        <position position="157"/>
    </location>
    <ligand>
        <name>ATP</name>
        <dbReference type="ChEBI" id="CHEBI:30616"/>
    </ligand>
</feature>
<dbReference type="SMART" id="SM00220">
    <property type="entry name" value="S_TKc"/>
    <property type="match status" value="1"/>
</dbReference>
<dbReference type="InterPro" id="IPR011009">
    <property type="entry name" value="Kinase-like_dom_sf"/>
</dbReference>
<dbReference type="Pfam" id="PF00069">
    <property type="entry name" value="Pkinase"/>
    <property type="match status" value="1"/>
</dbReference>
<keyword evidence="4" id="KW-0808">Transferase</keyword>
<evidence type="ECO:0000256" key="10">
    <source>
        <dbReference type="PROSITE-ProRule" id="PRU10141"/>
    </source>
</evidence>
<sequence length="798" mass="85462">MQFSLLENFGPAIGGFATDREFNGACRVLPFPKLRVSRPYFVKVLEMSAPAPVPATSTDLLSLVRKSGVLDEKQFSEHFSDPGELPDDPTECANALIRSGLLTTFQARQILAGKYRGLVLGAYKILRPLGQGGMGVVYLGEHTTLHRRVALKVLPAKSAQERVAVERFMREARATAALDHPNIVRLHDVCQGAGVHFLVMELVEGKNLETLLAETGPLHFATAVSYIAQAAAGLQHAHSKGIVHRDIKPANLMMTKDGGIKILDMGLARSFVNESDNLTGALGEEGEALGTIDFVAPEQAMAQAVDERADLYSLGATLYCLLAGHPPYKGSRAQVLMQHQMAPPPQLSRTLKVNVPQTLNDVIAKMMAKKKGDRYQSADEVIDALSPWLPAPKSSSNVQQNALSTQDLREAGVATQVSRSQTKKGKKSKKRAAARADRKKWYAIGGGAAAVLVVGVLIAVLSGGKKAVTAEGTDAPGRSGTVSNRPAAAGEDSQLVLTSTGLVPDVTLSRDGTRFAAVDWTGNLIYGRTANWQKLESIRVQAGATLNCCAGTPDGRHIVVAGRGTPVFAYDWGTGQMVREFPGHSGSTLCVAVSRSGKLLTCGSDGAIVLYDFATGDVIRKYEGVARQVWSVAFSPDESKFVATTAAGGTDEESNQIRLWDVATGGELQRFTGHTDEVRWATFSPNGQTLASASFDGTVRLWDVAGGKQTRVIDAHAGKWAERVAFLPDGKRLASCGSDARNTASSELRVWDVATGQEVRTWRGDDARGLIAMALSPDGKYAVTGSRDKAVRLWKFAF</sequence>
<keyword evidence="5" id="KW-0677">Repeat</keyword>
<dbReference type="PROSITE" id="PS50294">
    <property type="entry name" value="WD_REPEATS_REGION"/>
    <property type="match status" value="2"/>
</dbReference>
<dbReference type="InterPro" id="IPR001680">
    <property type="entry name" value="WD40_rpt"/>
</dbReference>
<protein>
    <recommendedName>
        <fullName evidence="1">non-specific serine/threonine protein kinase</fullName>
        <ecNumber evidence="1">2.7.11.1</ecNumber>
    </recommendedName>
</protein>
<keyword evidence="12" id="KW-1133">Transmembrane helix</keyword>
<keyword evidence="7" id="KW-0418">Kinase</keyword>
<feature type="repeat" description="WD" evidence="9">
    <location>
        <begin position="772"/>
        <end position="798"/>
    </location>
</feature>
<evidence type="ECO:0000256" key="6">
    <source>
        <dbReference type="ARBA" id="ARBA00022741"/>
    </source>
</evidence>
<dbReference type="PROSITE" id="PS00108">
    <property type="entry name" value="PROTEIN_KINASE_ST"/>
    <property type="match status" value="1"/>
</dbReference>
<dbReference type="InterPro" id="IPR015943">
    <property type="entry name" value="WD40/YVTN_repeat-like_dom_sf"/>
</dbReference>
<dbReference type="GO" id="GO:0004674">
    <property type="term" value="F:protein serine/threonine kinase activity"/>
    <property type="evidence" value="ECO:0007669"/>
    <property type="project" value="UniProtKB-KW"/>
</dbReference>
<dbReference type="PROSITE" id="PS00678">
    <property type="entry name" value="WD_REPEATS_1"/>
    <property type="match status" value="1"/>
</dbReference>
<proteinExistence type="predicted"/>
<dbReference type="PANTHER" id="PTHR43289">
    <property type="entry name" value="MITOGEN-ACTIVATED PROTEIN KINASE KINASE KINASE 20-RELATED"/>
    <property type="match status" value="1"/>
</dbReference>
<keyword evidence="8 10" id="KW-0067">ATP-binding</keyword>
<evidence type="ECO:0000256" key="8">
    <source>
        <dbReference type="ARBA" id="ARBA00022840"/>
    </source>
</evidence>
<evidence type="ECO:0000313" key="15">
    <source>
        <dbReference type="Proteomes" id="UP000503447"/>
    </source>
</evidence>
<dbReference type="SMART" id="SM00320">
    <property type="entry name" value="WD40"/>
    <property type="match status" value="6"/>
</dbReference>
<feature type="region of interest" description="Disordered" evidence="11">
    <location>
        <begin position="469"/>
        <end position="490"/>
    </location>
</feature>
<dbReference type="GO" id="GO:0005524">
    <property type="term" value="F:ATP binding"/>
    <property type="evidence" value="ECO:0007669"/>
    <property type="project" value="UniProtKB-UniRule"/>
</dbReference>
<evidence type="ECO:0000259" key="13">
    <source>
        <dbReference type="PROSITE" id="PS50011"/>
    </source>
</evidence>
<feature type="region of interest" description="Disordered" evidence="11">
    <location>
        <begin position="410"/>
        <end position="432"/>
    </location>
</feature>
<dbReference type="PROSITE" id="PS50011">
    <property type="entry name" value="PROTEIN_KINASE_DOM"/>
    <property type="match status" value="1"/>
</dbReference>
<dbReference type="PANTHER" id="PTHR43289:SF6">
    <property type="entry name" value="SERINE_THREONINE-PROTEIN KINASE NEKL-3"/>
    <property type="match status" value="1"/>
</dbReference>
<name>A0A6M5YNI6_9BACT</name>
<dbReference type="InterPro" id="IPR017441">
    <property type="entry name" value="Protein_kinase_ATP_BS"/>
</dbReference>
<dbReference type="Gene3D" id="1.10.510.10">
    <property type="entry name" value="Transferase(Phosphotransferase) domain 1"/>
    <property type="match status" value="1"/>
</dbReference>
<dbReference type="EC" id="2.7.11.1" evidence="1"/>
<dbReference type="SUPFAM" id="SSF50998">
    <property type="entry name" value="Quinoprotein alcohol dehydrogenase-like"/>
    <property type="match status" value="1"/>
</dbReference>
<accession>A0A6M5YNI6</accession>
<dbReference type="EMBL" id="CP053452">
    <property type="protein sequence ID" value="QJW95498.1"/>
    <property type="molecule type" value="Genomic_DNA"/>
</dbReference>
<dbReference type="InterPro" id="IPR011047">
    <property type="entry name" value="Quinoprotein_ADH-like_sf"/>
</dbReference>
<evidence type="ECO:0000256" key="7">
    <source>
        <dbReference type="ARBA" id="ARBA00022777"/>
    </source>
</evidence>
<dbReference type="CDD" id="cd14014">
    <property type="entry name" value="STKc_PknB_like"/>
    <property type="match status" value="1"/>
</dbReference>
<dbReference type="AlphaFoldDB" id="A0A6M5YNI6"/>
<dbReference type="InterPro" id="IPR000719">
    <property type="entry name" value="Prot_kinase_dom"/>
</dbReference>
<keyword evidence="3 9" id="KW-0853">WD repeat</keyword>
<evidence type="ECO:0000256" key="4">
    <source>
        <dbReference type="ARBA" id="ARBA00022679"/>
    </source>
</evidence>
<evidence type="ECO:0000256" key="11">
    <source>
        <dbReference type="SAM" id="MobiDB-lite"/>
    </source>
</evidence>
<dbReference type="InterPro" id="IPR008271">
    <property type="entry name" value="Ser/Thr_kinase_AS"/>
</dbReference>
<dbReference type="PROSITE" id="PS00107">
    <property type="entry name" value="PROTEIN_KINASE_ATP"/>
    <property type="match status" value="1"/>
</dbReference>
<keyword evidence="6 10" id="KW-0547">Nucleotide-binding</keyword>
<evidence type="ECO:0000256" key="1">
    <source>
        <dbReference type="ARBA" id="ARBA00012513"/>
    </source>
</evidence>